<dbReference type="AlphaFoldDB" id="A0AAP4M2Y5"/>
<dbReference type="RefSeq" id="WP_104851943.1">
    <property type="nucleotide sequence ID" value="NZ_CP046045.1"/>
</dbReference>
<keyword evidence="7" id="KW-0547">Nucleotide-binding</keyword>
<evidence type="ECO:0000259" key="13">
    <source>
        <dbReference type="PROSITE" id="PS50109"/>
    </source>
</evidence>
<feature type="transmembrane region" description="Helical" evidence="12">
    <location>
        <begin position="6"/>
        <end position="30"/>
    </location>
</feature>
<evidence type="ECO:0000256" key="5">
    <source>
        <dbReference type="ARBA" id="ARBA00022679"/>
    </source>
</evidence>
<evidence type="ECO:0000256" key="8">
    <source>
        <dbReference type="ARBA" id="ARBA00022777"/>
    </source>
</evidence>
<organism evidence="14 19">
    <name type="scientific">Acinetobacter towneri</name>
    <dbReference type="NCBI Taxonomy" id="202956"/>
    <lineage>
        <taxon>Bacteria</taxon>
        <taxon>Pseudomonadati</taxon>
        <taxon>Pseudomonadota</taxon>
        <taxon>Gammaproteobacteria</taxon>
        <taxon>Moraxellales</taxon>
        <taxon>Moraxellaceae</taxon>
        <taxon>Acinetobacter</taxon>
    </lineage>
</organism>
<evidence type="ECO:0000256" key="12">
    <source>
        <dbReference type="SAM" id="Phobius"/>
    </source>
</evidence>
<dbReference type="EMBL" id="CP046045">
    <property type="protein sequence ID" value="QGM27684.1"/>
    <property type="molecule type" value="Genomic_DNA"/>
</dbReference>
<keyword evidence="9" id="KW-0067">ATP-binding</keyword>
<dbReference type="InterPro" id="IPR050428">
    <property type="entry name" value="TCS_sensor_his_kinase"/>
</dbReference>
<dbReference type="CDD" id="cd00082">
    <property type="entry name" value="HisKA"/>
    <property type="match status" value="1"/>
</dbReference>
<feature type="transmembrane region" description="Helical" evidence="12">
    <location>
        <begin position="154"/>
        <end position="177"/>
    </location>
</feature>
<dbReference type="PANTHER" id="PTHR45436">
    <property type="entry name" value="SENSOR HISTIDINE KINASE YKOH"/>
    <property type="match status" value="1"/>
</dbReference>
<dbReference type="Proteomes" id="UP000405075">
    <property type="component" value="Chromosome"/>
</dbReference>
<dbReference type="GeneID" id="64223097"/>
<dbReference type="InterPro" id="IPR003594">
    <property type="entry name" value="HATPase_dom"/>
</dbReference>
<dbReference type="PROSITE" id="PS50109">
    <property type="entry name" value="HIS_KIN"/>
    <property type="match status" value="1"/>
</dbReference>
<keyword evidence="5" id="KW-0808">Transferase</keyword>
<dbReference type="Gene3D" id="1.10.287.130">
    <property type="match status" value="1"/>
</dbReference>
<feature type="domain" description="Histidine kinase" evidence="13">
    <location>
        <begin position="244"/>
        <end position="459"/>
    </location>
</feature>
<accession>A0AAP4M2Y5</accession>
<dbReference type="Gene3D" id="3.30.565.10">
    <property type="entry name" value="Histidine kinase-like ATPase, C-terminal domain"/>
    <property type="match status" value="1"/>
</dbReference>
<evidence type="ECO:0000256" key="11">
    <source>
        <dbReference type="ARBA" id="ARBA00023012"/>
    </source>
</evidence>
<comment type="catalytic activity">
    <reaction evidence="1">
        <text>ATP + protein L-histidine = ADP + protein N-phospho-L-histidine.</text>
        <dbReference type="EC" id="2.7.13.3"/>
    </reaction>
</comment>
<dbReference type="GO" id="GO:0000155">
    <property type="term" value="F:phosphorelay sensor kinase activity"/>
    <property type="evidence" value="ECO:0007669"/>
    <property type="project" value="InterPro"/>
</dbReference>
<dbReference type="PANTHER" id="PTHR45436:SF14">
    <property type="entry name" value="SENSOR PROTEIN QSEC"/>
    <property type="match status" value="1"/>
</dbReference>
<reference evidence="17" key="1">
    <citation type="submission" date="2019-11" db="EMBL/GenBank/DDBJ databases">
        <title>Escherichia coli 1916D6.</title>
        <authorList>
            <person name="Yao H."/>
            <person name="Du X."/>
            <person name="Yu R."/>
            <person name="Li A."/>
        </authorList>
    </citation>
    <scope>NUCLEOTIDE SEQUENCE [LARGE SCALE GENOMIC DNA]</scope>
    <source>
        <strain evidence="17">19110F47</strain>
    </source>
</reference>
<name>A0AAP4M2Y5_9GAMM</name>
<dbReference type="InterPro" id="IPR013727">
    <property type="entry name" value="2CSK_N"/>
</dbReference>
<reference evidence="15" key="2">
    <citation type="submission" date="2019-11" db="EMBL/GenBank/DDBJ databases">
        <authorList>
            <person name="Yao H."/>
            <person name="Du X."/>
            <person name="Yu R."/>
            <person name="Li A."/>
        </authorList>
    </citation>
    <scope>NUCLEOTIDE SEQUENCE</scope>
    <source>
        <strain evidence="15">19110F47</strain>
    </source>
</reference>
<evidence type="ECO:0000313" key="17">
    <source>
        <dbReference type="Proteomes" id="UP000405075"/>
    </source>
</evidence>
<evidence type="ECO:0000256" key="2">
    <source>
        <dbReference type="ARBA" id="ARBA00004141"/>
    </source>
</evidence>
<dbReference type="InterPro" id="IPR003661">
    <property type="entry name" value="HisK_dim/P_dom"/>
</dbReference>
<evidence type="ECO:0000256" key="7">
    <source>
        <dbReference type="ARBA" id="ARBA00022741"/>
    </source>
</evidence>
<keyword evidence="11" id="KW-0902">Two-component regulatory system</keyword>
<gene>
    <name evidence="15" type="ORF">GJD93_08315</name>
    <name evidence="14" type="ORF">HX110_03875</name>
    <name evidence="16" type="ORF">J4G45_08070</name>
</gene>
<keyword evidence="10 12" id="KW-1133">Transmembrane helix</keyword>
<dbReference type="SMART" id="SM00388">
    <property type="entry name" value="HisKA"/>
    <property type="match status" value="1"/>
</dbReference>
<evidence type="ECO:0000256" key="9">
    <source>
        <dbReference type="ARBA" id="ARBA00022840"/>
    </source>
</evidence>
<evidence type="ECO:0000313" key="15">
    <source>
        <dbReference type="EMBL" id="QGM27684.1"/>
    </source>
</evidence>
<reference evidence="16" key="5">
    <citation type="submission" date="2021-03" db="EMBL/GenBank/DDBJ databases">
        <authorList>
            <person name="Ma J."/>
        </authorList>
    </citation>
    <scope>NUCLEOTIDE SEQUENCE</scope>
    <source>
        <strain evidence="16">GX5</strain>
    </source>
</reference>
<dbReference type="InterPro" id="IPR005467">
    <property type="entry name" value="His_kinase_dom"/>
</dbReference>
<dbReference type="Pfam" id="PF02518">
    <property type="entry name" value="HATPase_c"/>
    <property type="match status" value="1"/>
</dbReference>
<dbReference type="GO" id="GO:0005524">
    <property type="term" value="F:ATP binding"/>
    <property type="evidence" value="ECO:0007669"/>
    <property type="project" value="UniProtKB-KW"/>
</dbReference>
<dbReference type="Pfam" id="PF08521">
    <property type="entry name" value="2CSK_N"/>
    <property type="match status" value="1"/>
</dbReference>
<evidence type="ECO:0000256" key="6">
    <source>
        <dbReference type="ARBA" id="ARBA00022692"/>
    </source>
</evidence>
<dbReference type="InterPro" id="IPR036097">
    <property type="entry name" value="HisK_dim/P_sf"/>
</dbReference>
<keyword evidence="18" id="KW-1185">Reference proteome</keyword>
<keyword evidence="12" id="KW-0472">Membrane</keyword>
<dbReference type="SUPFAM" id="SSF47384">
    <property type="entry name" value="Homodimeric domain of signal transducing histidine kinase"/>
    <property type="match status" value="1"/>
</dbReference>
<proteinExistence type="predicted"/>
<dbReference type="EC" id="2.7.13.3" evidence="3"/>
<dbReference type="InterPro" id="IPR036890">
    <property type="entry name" value="HATPase_C_sf"/>
</dbReference>
<evidence type="ECO:0000313" key="16">
    <source>
        <dbReference type="EMBL" id="QTD60791.1"/>
    </source>
</evidence>
<dbReference type="GO" id="GO:0005886">
    <property type="term" value="C:plasma membrane"/>
    <property type="evidence" value="ECO:0007669"/>
    <property type="project" value="TreeGrafter"/>
</dbReference>
<dbReference type="Proteomes" id="UP000663954">
    <property type="component" value="Chromosome"/>
</dbReference>
<keyword evidence="6 12" id="KW-0812">Transmembrane</keyword>
<reference evidence="16 18" key="3">
    <citation type="journal article" date="2020" name="Front. Cell. Infect. Microbiol.">
        <title>Characterization of Three Porcine Acinetobacter towneri Strains Co-Harboring tet(X3) and bla OXA-58.</title>
        <authorList>
            <person name="Ma J."/>
            <person name="Wang J."/>
            <person name="Feng J."/>
            <person name="Liu Y."/>
            <person name="Yang B."/>
            <person name="Li R."/>
            <person name="Bai L."/>
            <person name="He T."/>
            <person name="Wang X."/>
            <person name="Yang Z."/>
        </authorList>
    </citation>
    <scope>NUCLEOTIDE SEQUENCE [LARGE SCALE GENOMIC DNA]</scope>
    <source>
        <strain evidence="16 18">GX5</strain>
    </source>
</reference>
<keyword evidence="4" id="KW-0597">Phosphoprotein</keyword>
<evidence type="ECO:0000256" key="1">
    <source>
        <dbReference type="ARBA" id="ARBA00000085"/>
    </source>
</evidence>
<evidence type="ECO:0000313" key="14">
    <source>
        <dbReference type="EMBL" id="MDM1718290.1"/>
    </source>
</evidence>
<dbReference type="EMBL" id="CP071770">
    <property type="protein sequence ID" value="QTD60791.1"/>
    <property type="molecule type" value="Genomic_DNA"/>
</dbReference>
<dbReference type="Pfam" id="PF00512">
    <property type="entry name" value="HisKA"/>
    <property type="match status" value="1"/>
</dbReference>
<keyword evidence="8 14" id="KW-0418">Kinase</keyword>
<evidence type="ECO:0000313" key="18">
    <source>
        <dbReference type="Proteomes" id="UP000663954"/>
    </source>
</evidence>
<protein>
    <recommendedName>
        <fullName evidence="3">histidine kinase</fullName>
        <ecNumber evidence="3">2.7.13.3</ecNumber>
    </recommendedName>
</protein>
<dbReference type="Proteomes" id="UP001174419">
    <property type="component" value="Unassembled WGS sequence"/>
</dbReference>
<comment type="subcellular location">
    <subcellularLocation>
        <location evidence="2">Membrane</location>
        <topology evidence="2">Multi-pass membrane protein</topology>
    </subcellularLocation>
</comment>
<dbReference type="SMART" id="SM00387">
    <property type="entry name" value="HATPase_c"/>
    <property type="match status" value="1"/>
</dbReference>
<reference evidence="14" key="6">
    <citation type="journal article" date="2022" name="Sci. Total Environ.">
        <title>Prevalence, transmission, and molecular epidemiology of tet(X)-positive bacteria among humans, animals, and environmental niches in China: An epidemiological, and genomic-based study.</title>
        <authorList>
            <person name="Dong N."/>
            <person name="Zeng Y."/>
            <person name="Cai C."/>
            <person name="Sun C."/>
            <person name="Lu J."/>
            <person name="Liu C."/>
            <person name="Zhou H."/>
            <person name="Sun Q."/>
            <person name="Shu L."/>
            <person name="Wang H."/>
            <person name="Wang Y."/>
            <person name="Wang S."/>
            <person name="Wu C."/>
            <person name="Chan E.W."/>
            <person name="Chen G."/>
            <person name="Shen Z."/>
            <person name="Chen S."/>
            <person name="Zhang R."/>
        </authorList>
    </citation>
    <scope>NUCLEOTIDE SEQUENCE</scope>
    <source>
        <strain evidence="14">DF49-4</strain>
    </source>
</reference>
<evidence type="ECO:0000256" key="10">
    <source>
        <dbReference type="ARBA" id="ARBA00022989"/>
    </source>
</evidence>
<evidence type="ECO:0000256" key="3">
    <source>
        <dbReference type="ARBA" id="ARBA00012438"/>
    </source>
</evidence>
<evidence type="ECO:0000313" key="19">
    <source>
        <dbReference type="Proteomes" id="UP001174419"/>
    </source>
</evidence>
<dbReference type="SUPFAM" id="SSF55874">
    <property type="entry name" value="ATPase domain of HSP90 chaperone/DNA topoisomerase II/histidine kinase"/>
    <property type="match status" value="1"/>
</dbReference>
<evidence type="ECO:0000256" key="4">
    <source>
        <dbReference type="ARBA" id="ARBA00022553"/>
    </source>
</evidence>
<reference evidence="14" key="4">
    <citation type="submission" date="2020-06" db="EMBL/GenBank/DDBJ databases">
        <authorList>
            <person name="Dong N."/>
        </authorList>
    </citation>
    <scope>NUCLEOTIDE SEQUENCE</scope>
    <source>
        <strain evidence="14">DF49-4</strain>
    </source>
</reference>
<dbReference type="EMBL" id="JACANG010000005">
    <property type="protein sequence ID" value="MDM1718290.1"/>
    <property type="molecule type" value="Genomic_DNA"/>
</dbReference>
<sequence length="468" mass="53579">MKNYSLKWRLVSTISCAFILLWVIVFAWLYHDLEQRLQNTLDERLSTSARMVARLIQQLPLEQLTESLHAESENALLHSLIACEVSIFRADVSLPQHVIARTQGAPKNLKNQQVGFSTWTENGLQWRSYVLREGEVQVVVAEKIQLRQNLLKQILQSVLIPLLLTLIICILLILWIIRLEFLPLDHITRHLIQKKQSLDEASRYLIELRSQKIPKEIQPFVDNLLMLIERLHKSLEHEKNFSAFAAHELRTPLTAIKTHVQLSQLMLNQTASAQDTAKVIDNLKHAERSIQRYQQLLEQLLLLSQTEAGIQAAHSHADMRSVLETVLSELTVEYPNLSAKLQIDWASLVAQHINIPAPALHMVLKNLIQNAYLHAEDAPNIQIYMQDLQLIIADQGKSLNEDDFTILTQRFWRKSAHKQGYGLGLTLVKVLLEQYGYLLQFQANQPQGLKVIVSFDAAPSATEKQQTD</sequence>